<dbReference type="InterPro" id="IPR033896">
    <property type="entry name" value="MEF2-like_N"/>
</dbReference>
<dbReference type="GO" id="GO:0009317">
    <property type="term" value="C:acetyl-CoA carboxylase complex"/>
    <property type="evidence" value="ECO:0007669"/>
    <property type="project" value="InterPro"/>
</dbReference>
<keyword evidence="8" id="KW-0805">Transcription regulation</keyword>
<dbReference type="AlphaFoldDB" id="A0A7J7CH53"/>
<evidence type="ECO:0000259" key="15">
    <source>
        <dbReference type="PROSITE" id="PS51297"/>
    </source>
</evidence>
<evidence type="ECO:0000256" key="6">
    <source>
        <dbReference type="ARBA" id="ARBA00022833"/>
    </source>
</evidence>
<dbReference type="EMBL" id="JAAARO010000017">
    <property type="protein sequence ID" value="KAF5733382.1"/>
    <property type="molecule type" value="Genomic_DNA"/>
</dbReference>
<dbReference type="InParanoid" id="A0A7J7CH53"/>
<evidence type="ECO:0000256" key="5">
    <source>
        <dbReference type="ARBA" id="ARBA00022771"/>
    </source>
</evidence>
<dbReference type="InterPro" id="IPR011762">
    <property type="entry name" value="COA_CT_N"/>
</dbReference>
<dbReference type="InterPro" id="IPR029045">
    <property type="entry name" value="ClpP/crotonase-like_dom_sf"/>
</dbReference>
<dbReference type="PRINTS" id="PR01070">
    <property type="entry name" value="ACCCTRFRASEB"/>
</dbReference>
<keyword evidence="3 16" id="KW-0808">Transferase</keyword>
<dbReference type="GO" id="GO:2001295">
    <property type="term" value="P:malonyl-CoA biosynthetic process"/>
    <property type="evidence" value="ECO:0007669"/>
    <property type="project" value="TreeGrafter"/>
</dbReference>
<dbReference type="PROSITE" id="PS50980">
    <property type="entry name" value="COA_CT_NTER"/>
    <property type="match status" value="1"/>
</dbReference>
<keyword evidence="12" id="KW-0175">Coiled coil</keyword>
<evidence type="ECO:0000256" key="12">
    <source>
        <dbReference type="SAM" id="Coils"/>
    </source>
</evidence>
<dbReference type="Proteomes" id="UP000593562">
    <property type="component" value="Unassembled WGS sequence"/>
</dbReference>
<keyword evidence="6" id="KW-0862">Zinc</keyword>
<evidence type="ECO:0000256" key="8">
    <source>
        <dbReference type="ARBA" id="ARBA00023015"/>
    </source>
</evidence>
<keyword evidence="4" id="KW-0547">Nucleotide-binding</keyword>
<dbReference type="InterPro" id="IPR002487">
    <property type="entry name" value="TF_Kbox"/>
</dbReference>
<name>A0A7J7CH53_TRIWF</name>
<feature type="domain" description="MADS-box" evidence="13">
    <location>
        <begin position="208"/>
        <end position="268"/>
    </location>
</feature>
<keyword evidence="17" id="KW-1185">Reference proteome</keyword>
<dbReference type="InterPro" id="IPR036879">
    <property type="entry name" value="TF_MADSbox_sf"/>
</dbReference>
<dbReference type="GO" id="GO:0008270">
    <property type="term" value="F:zinc ion binding"/>
    <property type="evidence" value="ECO:0007669"/>
    <property type="project" value="UniProtKB-KW"/>
</dbReference>
<dbReference type="GO" id="GO:0003989">
    <property type="term" value="F:acetyl-CoA carboxylase activity"/>
    <property type="evidence" value="ECO:0007669"/>
    <property type="project" value="InterPro"/>
</dbReference>
<dbReference type="GO" id="GO:0045944">
    <property type="term" value="P:positive regulation of transcription by RNA polymerase II"/>
    <property type="evidence" value="ECO:0007669"/>
    <property type="project" value="InterPro"/>
</dbReference>
<organism evidence="16 17">
    <name type="scientific">Tripterygium wilfordii</name>
    <name type="common">Thunder God vine</name>
    <dbReference type="NCBI Taxonomy" id="458696"/>
    <lineage>
        <taxon>Eukaryota</taxon>
        <taxon>Viridiplantae</taxon>
        <taxon>Streptophyta</taxon>
        <taxon>Embryophyta</taxon>
        <taxon>Tracheophyta</taxon>
        <taxon>Spermatophyta</taxon>
        <taxon>Magnoliopsida</taxon>
        <taxon>eudicotyledons</taxon>
        <taxon>Gunneridae</taxon>
        <taxon>Pentapetalae</taxon>
        <taxon>rosids</taxon>
        <taxon>fabids</taxon>
        <taxon>Celastrales</taxon>
        <taxon>Celastraceae</taxon>
        <taxon>Tripterygium</taxon>
    </lineage>
</organism>
<dbReference type="Gene3D" id="3.90.226.10">
    <property type="entry name" value="2-enoyl-CoA Hydratase, Chain A, domain 1"/>
    <property type="match status" value="1"/>
</dbReference>
<comment type="subunit">
    <text evidence="2">Acetyl-CoA carboxylase is a heterohexamer composed of biotin carboxyl carrier protein, biotin carboxylase and 2 subunits each of ACCase subunit alpha and ACCase plastid-coded subunit beta (accD).</text>
</comment>
<dbReference type="Gene3D" id="3.40.1810.10">
    <property type="entry name" value="Transcription factor, MADS-box"/>
    <property type="match status" value="1"/>
</dbReference>
<dbReference type="GO" id="GO:0005524">
    <property type="term" value="F:ATP binding"/>
    <property type="evidence" value="ECO:0007669"/>
    <property type="project" value="UniProtKB-KW"/>
</dbReference>
<dbReference type="Pfam" id="PF00319">
    <property type="entry name" value="SRF-TF"/>
    <property type="match status" value="1"/>
</dbReference>
<dbReference type="PANTHER" id="PTHR42995">
    <property type="entry name" value="ACETYL-COENZYME A CARBOXYLASE CARBOXYL TRANSFERASE SUBUNIT BETA, CHLOROPLASTIC"/>
    <property type="match status" value="1"/>
</dbReference>
<proteinExistence type="predicted"/>
<evidence type="ECO:0000256" key="10">
    <source>
        <dbReference type="ARBA" id="ARBA00023163"/>
    </source>
</evidence>
<evidence type="ECO:0000256" key="1">
    <source>
        <dbReference type="ARBA" id="ARBA00004123"/>
    </source>
</evidence>
<dbReference type="GO" id="GO:0016740">
    <property type="term" value="F:transferase activity"/>
    <property type="evidence" value="ECO:0007669"/>
    <property type="project" value="UniProtKB-KW"/>
</dbReference>
<dbReference type="PROSITE" id="PS00350">
    <property type="entry name" value="MADS_BOX_1"/>
    <property type="match status" value="1"/>
</dbReference>
<keyword evidence="10" id="KW-0804">Transcription</keyword>
<evidence type="ECO:0000256" key="4">
    <source>
        <dbReference type="ARBA" id="ARBA00022741"/>
    </source>
</evidence>
<dbReference type="GO" id="GO:0005634">
    <property type="term" value="C:nucleus"/>
    <property type="evidence" value="ECO:0007669"/>
    <property type="project" value="UniProtKB-SubCell"/>
</dbReference>
<feature type="domain" description="K-box" evidence="15">
    <location>
        <begin position="293"/>
        <end position="383"/>
    </location>
</feature>
<dbReference type="PANTHER" id="PTHR42995:SF5">
    <property type="entry name" value="ACETYL-COENZYME A CARBOXYLASE CARBOXYL TRANSFERASE SUBUNIT BETA, CHLOROPLASTIC"/>
    <property type="match status" value="1"/>
</dbReference>
<gene>
    <name evidence="16" type="ORF">HS088_TW17G00925</name>
</gene>
<dbReference type="InterPro" id="IPR034733">
    <property type="entry name" value="AcCoA_carboxyl_beta"/>
</dbReference>
<feature type="domain" description="CoA carboxyltransferase N-terminal" evidence="14">
    <location>
        <begin position="1"/>
        <end position="178"/>
    </location>
</feature>
<dbReference type="Pfam" id="PF01039">
    <property type="entry name" value="Carboxyl_trans"/>
    <property type="match status" value="1"/>
</dbReference>
<accession>A0A7J7CH53</accession>
<evidence type="ECO:0000259" key="13">
    <source>
        <dbReference type="PROSITE" id="PS50066"/>
    </source>
</evidence>
<dbReference type="PRINTS" id="PR00404">
    <property type="entry name" value="MADSDOMAIN"/>
</dbReference>
<dbReference type="GO" id="GO:0046983">
    <property type="term" value="F:protein dimerization activity"/>
    <property type="evidence" value="ECO:0007669"/>
    <property type="project" value="InterPro"/>
</dbReference>
<evidence type="ECO:0000313" key="17">
    <source>
        <dbReference type="Proteomes" id="UP000593562"/>
    </source>
</evidence>
<dbReference type="GO" id="GO:0003700">
    <property type="term" value="F:DNA-binding transcription factor activity"/>
    <property type="evidence" value="ECO:0007669"/>
    <property type="project" value="InterPro"/>
</dbReference>
<evidence type="ECO:0000256" key="3">
    <source>
        <dbReference type="ARBA" id="ARBA00022679"/>
    </source>
</evidence>
<comment type="subcellular location">
    <subcellularLocation>
        <location evidence="1">Nucleus</location>
    </subcellularLocation>
</comment>
<protein>
    <submittedName>
        <fullName evidence="16">Acetyl-CoA carboxylase carboxyltransferase beta subunit protein (Chloroplast)</fullName>
    </submittedName>
</protein>
<dbReference type="SUPFAM" id="SSF55455">
    <property type="entry name" value="SRF-like"/>
    <property type="match status" value="1"/>
</dbReference>
<dbReference type="GO" id="GO:0009507">
    <property type="term" value="C:chloroplast"/>
    <property type="evidence" value="ECO:0007669"/>
    <property type="project" value="TreeGrafter"/>
</dbReference>
<reference evidence="16 17" key="1">
    <citation type="journal article" date="2020" name="Nat. Commun.">
        <title>Genome of Tripterygium wilfordii and identification of cytochrome P450 involved in triptolide biosynthesis.</title>
        <authorList>
            <person name="Tu L."/>
            <person name="Su P."/>
            <person name="Zhang Z."/>
            <person name="Gao L."/>
            <person name="Wang J."/>
            <person name="Hu T."/>
            <person name="Zhou J."/>
            <person name="Zhang Y."/>
            <person name="Zhao Y."/>
            <person name="Liu Y."/>
            <person name="Song Y."/>
            <person name="Tong Y."/>
            <person name="Lu Y."/>
            <person name="Yang J."/>
            <person name="Xu C."/>
            <person name="Jia M."/>
            <person name="Peters R.J."/>
            <person name="Huang L."/>
            <person name="Gao W."/>
        </authorList>
    </citation>
    <scope>NUCLEOTIDE SEQUENCE [LARGE SCALE GENOMIC DNA]</scope>
    <source>
        <strain evidence="17">cv. XIE 37</strain>
        <tissue evidence="16">Leaf</tissue>
    </source>
</reference>
<dbReference type="PROSITE" id="PS50066">
    <property type="entry name" value="MADS_BOX_2"/>
    <property type="match status" value="1"/>
</dbReference>
<feature type="coiled-coil region" evidence="12">
    <location>
        <begin position="356"/>
        <end position="390"/>
    </location>
</feature>
<dbReference type="InterPro" id="IPR000438">
    <property type="entry name" value="Acetyl_CoA_COase_Trfase_b_su"/>
</dbReference>
<evidence type="ECO:0000256" key="7">
    <source>
        <dbReference type="ARBA" id="ARBA00022840"/>
    </source>
</evidence>
<keyword evidence="9" id="KW-0238">DNA-binding</keyword>
<keyword evidence="5" id="KW-0479">Metal-binding</keyword>
<evidence type="ECO:0000256" key="2">
    <source>
        <dbReference type="ARBA" id="ARBA00011842"/>
    </source>
</evidence>
<sequence>MSSSDRIELSIDPGTWNPMDEDMVSVDPIEFHSEEEPYKDRIDSYQRKTGLTEAVQTGTGQLNGIPVAIGVMDFMFMGGSMGSVVGEKITRLIEYATNQFLPLILVCASGGARMQEGSLSLMQMAKISSALFDYQSNKKLFYVSILTSPTTGGVTASFGMLGDIIIAEPNAYIAFADPFTDLQRNHSFRFHLKLAAFYRFYKSKKGEMGRGKIVIRRIDNSTNRQVTFSKRRNGLLKKARELSILCDAEVGVIVFSSTSKLYEYSNTSMKSVIERFNKVTEDNQQLLSPTSEIKFWQREVATLRQQLRYLQECHRKLMGEELSGLSVKDLQNLEHQLEISLKGIRMKKDQILTDEIKELTQKRTLIHQENQELLKKVDLIRHENKELQKKVYGARDVNEETRSSRPALIFNYDLHTSIDLQLSPPQQHNNDKSAK</sequence>
<keyword evidence="11" id="KW-0539">Nucleus</keyword>
<dbReference type="GO" id="GO:0000977">
    <property type="term" value="F:RNA polymerase II transcription regulatory region sequence-specific DNA binding"/>
    <property type="evidence" value="ECO:0007669"/>
    <property type="project" value="InterPro"/>
</dbReference>
<comment type="caution">
    <text evidence="16">The sequence shown here is derived from an EMBL/GenBank/DDBJ whole genome shotgun (WGS) entry which is preliminary data.</text>
</comment>
<dbReference type="GO" id="GO:0006633">
    <property type="term" value="P:fatty acid biosynthetic process"/>
    <property type="evidence" value="ECO:0007669"/>
    <property type="project" value="InterPro"/>
</dbReference>
<evidence type="ECO:0000313" key="16">
    <source>
        <dbReference type="EMBL" id="KAF5733382.1"/>
    </source>
</evidence>
<evidence type="ECO:0000256" key="9">
    <source>
        <dbReference type="ARBA" id="ARBA00023125"/>
    </source>
</evidence>
<dbReference type="InterPro" id="IPR002100">
    <property type="entry name" value="TF_MADSbox"/>
</dbReference>
<evidence type="ECO:0000256" key="11">
    <source>
        <dbReference type="ARBA" id="ARBA00023242"/>
    </source>
</evidence>
<keyword evidence="5" id="KW-0863">Zinc-finger</keyword>
<evidence type="ECO:0000259" key="14">
    <source>
        <dbReference type="PROSITE" id="PS50980"/>
    </source>
</evidence>
<dbReference type="SMART" id="SM00432">
    <property type="entry name" value="MADS"/>
    <property type="match status" value="1"/>
</dbReference>
<dbReference type="FunFam" id="3.40.1810.10:FF:000003">
    <property type="entry name" value="MADS-box transcription factor MADS-MC"/>
    <property type="match status" value="1"/>
</dbReference>
<keyword evidence="7" id="KW-0067">ATP-binding</keyword>
<dbReference type="CDD" id="cd00265">
    <property type="entry name" value="MADS_MEF2_like"/>
    <property type="match status" value="1"/>
</dbReference>
<dbReference type="Pfam" id="PF01486">
    <property type="entry name" value="K-box"/>
    <property type="match status" value="1"/>
</dbReference>
<dbReference type="SUPFAM" id="SSF52096">
    <property type="entry name" value="ClpP/crotonase"/>
    <property type="match status" value="1"/>
</dbReference>
<dbReference type="PROSITE" id="PS51297">
    <property type="entry name" value="K_BOX"/>
    <property type="match status" value="1"/>
</dbReference>